<feature type="region of interest" description="Disordered" evidence="1">
    <location>
        <begin position="285"/>
        <end position="317"/>
    </location>
</feature>
<protein>
    <recommendedName>
        <fullName evidence="2">DUF6589 domain-containing protein</fullName>
    </recommendedName>
</protein>
<gene>
    <name evidence="3" type="ORF">R3P38DRAFT_2512693</name>
</gene>
<comment type="caution">
    <text evidence="3">The sequence shown here is derived from an EMBL/GenBank/DDBJ whole genome shotgun (WGS) entry which is preliminary data.</text>
</comment>
<dbReference type="InterPro" id="IPR046496">
    <property type="entry name" value="DUF6589"/>
</dbReference>
<evidence type="ECO:0000256" key="1">
    <source>
        <dbReference type="SAM" id="MobiDB-lite"/>
    </source>
</evidence>
<feature type="domain" description="DUF6589" evidence="2">
    <location>
        <begin position="19"/>
        <end position="226"/>
    </location>
</feature>
<dbReference type="Proteomes" id="UP001362999">
    <property type="component" value="Unassembled WGS sequence"/>
</dbReference>
<name>A0AAW0CSK8_9AGAR</name>
<keyword evidence="4" id="KW-1185">Reference proteome</keyword>
<evidence type="ECO:0000313" key="3">
    <source>
        <dbReference type="EMBL" id="KAK7041191.1"/>
    </source>
</evidence>
<feature type="compositionally biased region" description="Basic and acidic residues" evidence="1">
    <location>
        <begin position="307"/>
        <end position="317"/>
    </location>
</feature>
<evidence type="ECO:0000313" key="4">
    <source>
        <dbReference type="Proteomes" id="UP001362999"/>
    </source>
</evidence>
<sequence length="317" mass="35923">MLPLPSCFPCAPSPKPNNVAEAELPEIWRIVAAQSQTTVNGLRSKTPSELVDLATRALSEHASSEALEMMRKRPDRDEIQEFHTQVTRDLLPYLTLVAAIKSGDVGILEALLPDFLFRFIGGGNNNYQEEALELLNGLNVDWPQNVADFVRQNCWLLTFTNYADNFVSFDQAQEHNIKDIKVTYKPPGPRGGWDYMRILHPAIPTVRANAEFIDREFNALTRGKKHTSQGKEKDIQALLGRLEDAHKFKPGRKLDVEDKPEDYIVIGGQTWIFGDTRENWRKKRNFKRSTEERAMGGDGAESDVLQDSEHSDEQMEG</sequence>
<reference evidence="3 4" key="1">
    <citation type="journal article" date="2024" name="J Genomics">
        <title>Draft genome sequencing and assembly of Favolaschia claudopus CIRM-BRFM 2984 isolated from oak limbs.</title>
        <authorList>
            <person name="Navarro D."/>
            <person name="Drula E."/>
            <person name="Chaduli D."/>
            <person name="Cazenave R."/>
            <person name="Ahrendt S."/>
            <person name="Wang J."/>
            <person name="Lipzen A."/>
            <person name="Daum C."/>
            <person name="Barry K."/>
            <person name="Grigoriev I.V."/>
            <person name="Favel A."/>
            <person name="Rosso M.N."/>
            <person name="Martin F."/>
        </authorList>
    </citation>
    <scope>NUCLEOTIDE SEQUENCE [LARGE SCALE GENOMIC DNA]</scope>
    <source>
        <strain evidence="3 4">CIRM-BRFM 2984</strain>
    </source>
</reference>
<dbReference type="Pfam" id="PF20231">
    <property type="entry name" value="DUF6589"/>
    <property type="match status" value="1"/>
</dbReference>
<proteinExistence type="predicted"/>
<organism evidence="3 4">
    <name type="scientific">Favolaschia claudopus</name>
    <dbReference type="NCBI Taxonomy" id="2862362"/>
    <lineage>
        <taxon>Eukaryota</taxon>
        <taxon>Fungi</taxon>
        <taxon>Dikarya</taxon>
        <taxon>Basidiomycota</taxon>
        <taxon>Agaricomycotina</taxon>
        <taxon>Agaricomycetes</taxon>
        <taxon>Agaricomycetidae</taxon>
        <taxon>Agaricales</taxon>
        <taxon>Marasmiineae</taxon>
        <taxon>Mycenaceae</taxon>
        <taxon>Favolaschia</taxon>
    </lineage>
</organism>
<accession>A0AAW0CSK8</accession>
<dbReference type="AlphaFoldDB" id="A0AAW0CSK8"/>
<dbReference type="EMBL" id="JAWWNJ010000014">
    <property type="protein sequence ID" value="KAK7041191.1"/>
    <property type="molecule type" value="Genomic_DNA"/>
</dbReference>
<evidence type="ECO:0000259" key="2">
    <source>
        <dbReference type="Pfam" id="PF20231"/>
    </source>
</evidence>